<dbReference type="AlphaFoldDB" id="A0A0V1ID97"/>
<proteinExistence type="predicted"/>
<organism evidence="1 2">
    <name type="scientific">Trichinella pseudospiralis</name>
    <name type="common">Parasitic roundworm</name>
    <dbReference type="NCBI Taxonomy" id="6337"/>
    <lineage>
        <taxon>Eukaryota</taxon>
        <taxon>Metazoa</taxon>
        <taxon>Ecdysozoa</taxon>
        <taxon>Nematoda</taxon>
        <taxon>Enoplea</taxon>
        <taxon>Dorylaimia</taxon>
        <taxon>Trichinellida</taxon>
        <taxon>Trichinellidae</taxon>
        <taxon>Trichinella</taxon>
    </lineage>
</organism>
<feature type="non-terminal residue" evidence="1">
    <location>
        <position position="1"/>
    </location>
</feature>
<dbReference type="Proteomes" id="UP000054805">
    <property type="component" value="Unassembled WGS sequence"/>
</dbReference>
<protein>
    <submittedName>
        <fullName evidence="1">Uncharacterized protein</fullName>
    </submittedName>
</protein>
<gene>
    <name evidence="1" type="ORF">T4B_10272</name>
</gene>
<reference evidence="1 2" key="1">
    <citation type="submission" date="2015-01" db="EMBL/GenBank/DDBJ databases">
        <title>Evolution of Trichinella species and genotypes.</title>
        <authorList>
            <person name="Korhonen P.K."/>
            <person name="Edoardo P."/>
            <person name="Giuseppe L.R."/>
            <person name="Gasser R.B."/>
        </authorList>
    </citation>
    <scope>NUCLEOTIDE SEQUENCE [LARGE SCALE GENOMIC DNA]</scope>
    <source>
        <strain evidence="1">ISS588</strain>
    </source>
</reference>
<evidence type="ECO:0000313" key="2">
    <source>
        <dbReference type="Proteomes" id="UP000054805"/>
    </source>
</evidence>
<accession>A0A0V1ID97</accession>
<comment type="caution">
    <text evidence="1">The sequence shown here is derived from an EMBL/GenBank/DDBJ whole genome shotgun (WGS) entry which is preliminary data.</text>
</comment>
<dbReference type="EMBL" id="JYDS01000229">
    <property type="protein sequence ID" value="KRZ20776.1"/>
    <property type="molecule type" value="Genomic_DNA"/>
</dbReference>
<keyword evidence="2" id="KW-1185">Reference proteome</keyword>
<feature type="non-terminal residue" evidence="1">
    <location>
        <position position="68"/>
    </location>
</feature>
<evidence type="ECO:0000313" key="1">
    <source>
        <dbReference type="EMBL" id="KRZ20776.1"/>
    </source>
</evidence>
<sequence>LIEKLLRLWNFERSKEHFFLTFGRDCSAKSSSFIIVSCGSWTSRIIFDTIIIVNSIIIIITNNICQHC</sequence>
<name>A0A0V1ID97_TRIPS</name>